<evidence type="ECO:0000313" key="4">
    <source>
        <dbReference type="Proteomes" id="UP000185678"/>
    </source>
</evidence>
<organism evidence="3 4">
    <name type="scientific">Insolitispirillum peregrinum</name>
    <dbReference type="NCBI Taxonomy" id="80876"/>
    <lineage>
        <taxon>Bacteria</taxon>
        <taxon>Pseudomonadati</taxon>
        <taxon>Pseudomonadota</taxon>
        <taxon>Alphaproteobacteria</taxon>
        <taxon>Rhodospirillales</taxon>
        <taxon>Novispirillaceae</taxon>
        <taxon>Insolitispirillum</taxon>
    </lineage>
</organism>
<evidence type="ECO:0008006" key="5">
    <source>
        <dbReference type="Google" id="ProtNLM"/>
    </source>
</evidence>
<dbReference type="STRING" id="80876.SAMN05421779_104128"/>
<dbReference type="RefSeq" id="WP_076400584.1">
    <property type="nucleotide sequence ID" value="NZ_FTOA01000004.1"/>
</dbReference>
<keyword evidence="2" id="KW-1133">Transmembrane helix</keyword>
<reference evidence="3 4" key="1">
    <citation type="submission" date="2017-01" db="EMBL/GenBank/DDBJ databases">
        <authorList>
            <person name="Mah S.A."/>
            <person name="Swanson W.J."/>
            <person name="Moy G.W."/>
            <person name="Vacquier V.D."/>
        </authorList>
    </citation>
    <scope>NUCLEOTIDE SEQUENCE [LARGE SCALE GENOMIC DNA]</scope>
    <source>
        <strain evidence="3 4">DSM 11589</strain>
    </source>
</reference>
<dbReference type="EMBL" id="FTOA01000004">
    <property type="protein sequence ID" value="SIS85592.1"/>
    <property type="molecule type" value="Genomic_DNA"/>
</dbReference>
<feature type="region of interest" description="Disordered" evidence="1">
    <location>
        <begin position="1"/>
        <end position="45"/>
    </location>
</feature>
<evidence type="ECO:0000313" key="3">
    <source>
        <dbReference type="EMBL" id="SIS85592.1"/>
    </source>
</evidence>
<accession>A0A1N7MHN9</accession>
<keyword evidence="2" id="KW-0812">Transmembrane</keyword>
<name>A0A1N7MHN9_9PROT</name>
<dbReference type="AlphaFoldDB" id="A0A1N7MHN9"/>
<keyword evidence="4" id="KW-1185">Reference proteome</keyword>
<feature type="transmembrane region" description="Helical" evidence="2">
    <location>
        <begin position="155"/>
        <end position="178"/>
    </location>
</feature>
<evidence type="ECO:0000256" key="2">
    <source>
        <dbReference type="SAM" id="Phobius"/>
    </source>
</evidence>
<sequence>MAGPFYDPVTGEIFDDGPEAAGPEPGVAGDGLPTQPPAAETGRRGFTPLTASEAADLLHREHRVSVSADDPLLMLVTLHGRCLADLQQVLAFHDTAIEAAITATAGSTVRAVNEALETLKDKTVRAGLSNAMALVERQGMAMEAFQGTTRRHLRVMAALTASSWLVCLLALAVLWSGLK</sequence>
<protein>
    <recommendedName>
        <fullName evidence="5">Transcriptional activator TraM</fullName>
    </recommendedName>
</protein>
<dbReference type="OrthoDB" id="7348837at2"/>
<gene>
    <name evidence="3" type="ORF">SAMN05421779_104128</name>
</gene>
<dbReference type="Proteomes" id="UP000185678">
    <property type="component" value="Unassembled WGS sequence"/>
</dbReference>
<keyword evidence="2" id="KW-0472">Membrane</keyword>
<proteinExistence type="predicted"/>
<evidence type="ECO:0000256" key="1">
    <source>
        <dbReference type="SAM" id="MobiDB-lite"/>
    </source>
</evidence>